<dbReference type="PANTHER" id="PTHR46638">
    <property type="entry name" value="CORRINOID ADENOSYLTRANSFERASE"/>
    <property type="match status" value="1"/>
</dbReference>
<organism evidence="1 2">
    <name type="scientific">Thermanaeromonas toyohensis ToBE</name>
    <dbReference type="NCBI Taxonomy" id="698762"/>
    <lineage>
        <taxon>Bacteria</taxon>
        <taxon>Bacillati</taxon>
        <taxon>Bacillota</taxon>
        <taxon>Clostridia</taxon>
        <taxon>Neomoorellales</taxon>
        <taxon>Neomoorellaceae</taxon>
        <taxon>Thermanaeromonas</taxon>
    </lineage>
</organism>
<dbReference type="GO" id="GO:0009236">
    <property type="term" value="P:cobalamin biosynthetic process"/>
    <property type="evidence" value="ECO:0007669"/>
    <property type="project" value="InterPro"/>
</dbReference>
<dbReference type="GO" id="GO:0008817">
    <property type="term" value="F:corrinoid adenosyltransferase activity"/>
    <property type="evidence" value="ECO:0007669"/>
    <property type="project" value="InterPro"/>
</dbReference>
<dbReference type="InterPro" id="IPR003724">
    <property type="entry name" value="CblAdoTrfase_CobA"/>
</dbReference>
<dbReference type="NCBIfam" id="NF004637">
    <property type="entry name" value="PRK05986.1"/>
    <property type="match status" value="1"/>
</dbReference>
<keyword evidence="2" id="KW-1185">Reference proteome</keyword>
<protein>
    <submittedName>
        <fullName evidence="1">Cob(I)yrinic acid a,c-diamide adenosyltransferase</fullName>
    </submittedName>
</protein>
<gene>
    <name evidence="1" type="ORF">SAMN00808754_1874</name>
</gene>
<reference evidence="1 2" key="1">
    <citation type="submission" date="2017-04" db="EMBL/GenBank/DDBJ databases">
        <authorList>
            <person name="Afonso C.L."/>
            <person name="Miller P.J."/>
            <person name="Scott M.A."/>
            <person name="Spackman E."/>
            <person name="Goraichik I."/>
            <person name="Dimitrov K.M."/>
            <person name="Suarez D.L."/>
            <person name="Swayne D.E."/>
        </authorList>
    </citation>
    <scope>NUCLEOTIDE SEQUENCE [LARGE SCALE GENOMIC DNA]</scope>
    <source>
        <strain evidence="1 2">ToBE</strain>
    </source>
</reference>
<dbReference type="SUPFAM" id="SSF52540">
    <property type="entry name" value="P-loop containing nucleoside triphosphate hydrolases"/>
    <property type="match status" value="1"/>
</dbReference>
<accession>A0A1W1VW95</accession>
<keyword evidence="1" id="KW-0808">Transferase</keyword>
<dbReference type="InterPro" id="IPR027417">
    <property type="entry name" value="P-loop_NTPase"/>
</dbReference>
<dbReference type="Gene3D" id="3.40.50.300">
    <property type="entry name" value="P-loop containing nucleotide triphosphate hydrolases"/>
    <property type="match status" value="1"/>
</dbReference>
<sequence>MRKGLTLVYTGNGKGKTTAALGLALRAIGHGQRVFMIQFMKGSAEYGEIQAAQYLPHFTLVQKGLPTFVKKGDPGREDLRLAREGLELARQVIQAGEHELVILDEVNVAVDYGLLKAEDVLELIEIKPEGVTLVLTGRYASDKIMEKADMVSEVKDIKHHYRQGIPSQPGIEY</sequence>
<name>A0A1W1VW95_9FIRM</name>
<dbReference type="STRING" id="698762.SAMN00808754_1874"/>
<evidence type="ECO:0000313" key="1">
    <source>
        <dbReference type="EMBL" id="SMB97523.1"/>
    </source>
</evidence>
<dbReference type="Pfam" id="PF02572">
    <property type="entry name" value="CobA_CobO_BtuR"/>
    <property type="match status" value="1"/>
</dbReference>
<dbReference type="RefSeq" id="WP_084665465.1">
    <property type="nucleotide sequence ID" value="NZ_LT838272.1"/>
</dbReference>
<dbReference type="CDD" id="cd00561">
    <property type="entry name" value="CobA_ACA"/>
    <property type="match status" value="1"/>
</dbReference>
<dbReference type="PANTHER" id="PTHR46638:SF1">
    <property type="entry name" value="CORRINOID ADENOSYLTRANSFERASE"/>
    <property type="match status" value="1"/>
</dbReference>
<dbReference type="PIRSF" id="PIRSF015617">
    <property type="entry name" value="Adensltrnsf_CobA"/>
    <property type="match status" value="1"/>
</dbReference>
<proteinExistence type="predicted"/>
<evidence type="ECO:0000313" key="2">
    <source>
        <dbReference type="Proteomes" id="UP000192569"/>
    </source>
</evidence>
<dbReference type="Proteomes" id="UP000192569">
    <property type="component" value="Chromosome I"/>
</dbReference>
<dbReference type="EMBL" id="LT838272">
    <property type="protein sequence ID" value="SMB97523.1"/>
    <property type="molecule type" value="Genomic_DNA"/>
</dbReference>
<dbReference type="OrthoDB" id="9810309at2"/>
<dbReference type="AlphaFoldDB" id="A0A1W1VW95"/>
<dbReference type="GO" id="GO:0005524">
    <property type="term" value="F:ATP binding"/>
    <property type="evidence" value="ECO:0007669"/>
    <property type="project" value="InterPro"/>
</dbReference>
<dbReference type="NCBIfam" id="TIGR00708">
    <property type="entry name" value="cobA"/>
    <property type="match status" value="1"/>
</dbReference>